<dbReference type="GeneID" id="36589187"/>
<keyword evidence="2" id="KW-1185">Reference proteome</keyword>
<dbReference type="OrthoDB" id="3564369at2759"/>
<dbReference type="AlphaFoldDB" id="A0A2J6SVW8"/>
<sequence>MDVVIEARSLYQVAAPVLSTTAAGDVTFVGMPSGSRPRYSWGESNLCEGTKGRLATVC</sequence>
<dbReference type="Proteomes" id="UP000235371">
    <property type="component" value="Unassembled WGS sequence"/>
</dbReference>
<protein>
    <submittedName>
        <fullName evidence="1">Uncharacterized protein</fullName>
    </submittedName>
</protein>
<dbReference type="RefSeq" id="XP_024731818.1">
    <property type="nucleotide sequence ID" value="XM_024881110.1"/>
</dbReference>
<gene>
    <name evidence="1" type="ORF">K444DRAFT_617362</name>
</gene>
<evidence type="ECO:0000313" key="2">
    <source>
        <dbReference type="Proteomes" id="UP000235371"/>
    </source>
</evidence>
<name>A0A2J6SVW8_9HELO</name>
<dbReference type="InParanoid" id="A0A2J6SVW8"/>
<proteinExistence type="predicted"/>
<organism evidence="1 2">
    <name type="scientific">Hyaloscypha bicolor E</name>
    <dbReference type="NCBI Taxonomy" id="1095630"/>
    <lineage>
        <taxon>Eukaryota</taxon>
        <taxon>Fungi</taxon>
        <taxon>Dikarya</taxon>
        <taxon>Ascomycota</taxon>
        <taxon>Pezizomycotina</taxon>
        <taxon>Leotiomycetes</taxon>
        <taxon>Helotiales</taxon>
        <taxon>Hyaloscyphaceae</taxon>
        <taxon>Hyaloscypha</taxon>
        <taxon>Hyaloscypha bicolor</taxon>
    </lineage>
</organism>
<evidence type="ECO:0000313" key="1">
    <source>
        <dbReference type="EMBL" id="PMD54914.1"/>
    </source>
</evidence>
<dbReference type="EMBL" id="KZ613856">
    <property type="protein sequence ID" value="PMD54914.1"/>
    <property type="molecule type" value="Genomic_DNA"/>
</dbReference>
<accession>A0A2J6SVW8</accession>
<reference evidence="1 2" key="1">
    <citation type="submission" date="2016-04" db="EMBL/GenBank/DDBJ databases">
        <title>A degradative enzymes factory behind the ericoid mycorrhizal symbiosis.</title>
        <authorList>
            <consortium name="DOE Joint Genome Institute"/>
            <person name="Martino E."/>
            <person name="Morin E."/>
            <person name="Grelet G."/>
            <person name="Kuo A."/>
            <person name="Kohler A."/>
            <person name="Daghino S."/>
            <person name="Barry K."/>
            <person name="Choi C."/>
            <person name="Cichocki N."/>
            <person name="Clum A."/>
            <person name="Copeland A."/>
            <person name="Hainaut M."/>
            <person name="Haridas S."/>
            <person name="Labutti K."/>
            <person name="Lindquist E."/>
            <person name="Lipzen A."/>
            <person name="Khouja H.-R."/>
            <person name="Murat C."/>
            <person name="Ohm R."/>
            <person name="Olson A."/>
            <person name="Spatafora J."/>
            <person name="Veneault-Fourrey C."/>
            <person name="Henrissat B."/>
            <person name="Grigoriev I."/>
            <person name="Martin F."/>
            <person name="Perotto S."/>
        </authorList>
    </citation>
    <scope>NUCLEOTIDE SEQUENCE [LARGE SCALE GENOMIC DNA]</scope>
    <source>
        <strain evidence="1 2">E</strain>
    </source>
</reference>